<dbReference type="RefSeq" id="WP_202202679.1">
    <property type="nucleotide sequence ID" value="NZ_BAAATO010000018.1"/>
</dbReference>
<evidence type="ECO:0000256" key="1">
    <source>
        <dbReference type="SAM" id="SignalP"/>
    </source>
</evidence>
<organism evidence="3 4">
    <name type="scientific">Streptomyces spororaveus</name>
    <dbReference type="NCBI Taxonomy" id="284039"/>
    <lineage>
        <taxon>Bacteria</taxon>
        <taxon>Bacillati</taxon>
        <taxon>Actinomycetota</taxon>
        <taxon>Actinomycetes</taxon>
        <taxon>Kitasatosporales</taxon>
        <taxon>Streptomycetaceae</taxon>
        <taxon>Streptomyces</taxon>
    </lineage>
</organism>
<dbReference type="Gene3D" id="1.10.101.10">
    <property type="entry name" value="PGBD-like superfamily/PGBD"/>
    <property type="match status" value="1"/>
</dbReference>
<gene>
    <name evidence="3" type="ORF">Sspor_71260</name>
</gene>
<dbReference type="Proteomes" id="UP000608522">
    <property type="component" value="Unassembled WGS sequence"/>
</dbReference>
<dbReference type="InterPro" id="IPR036365">
    <property type="entry name" value="PGBD-like_sf"/>
</dbReference>
<feature type="domain" description="Peptidoglycan binding-like" evidence="2">
    <location>
        <begin position="68"/>
        <end position="125"/>
    </location>
</feature>
<feature type="chain" id="PRO_5046377679" description="Peptidoglycan binding-like domain-containing protein" evidence="1">
    <location>
        <begin position="33"/>
        <end position="131"/>
    </location>
</feature>
<evidence type="ECO:0000313" key="3">
    <source>
        <dbReference type="EMBL" id="GHI81565.1"/>
    </source>
</evidence>
<accession>A0ABQ3TMC1</accession>
<protein>
    <recommendedName>
        <fullName evidence="2">Peptidoglycan binding-like domain-containing protein</fullName>
    </recommendedName>
</protein>
<evidence type="ECO:0000313" key="4">
    <source>
        <dbReference type="Proteomes" id="UP000608522"/>
    </source>
</evidence>
<dbReference type="InterPro" id="IPR036366">
    <property type="entry name" value="PGBDSf"/>
</dbReference>
<sequence length="131" mass="14002">MSSLRRIRPLSALALAACAVGTLLVTAPTASASDYRDACYSSVGTRTSANGWAIPARNFKYGSSGVCVREIQSDLASTIGVSEADWPGFIDGLFGPKTDDYVREFQRQAHLDVDGVVGPKTWEALISRTTD</sequence>
<evidence type="ECO:0000259" key="2">
    <source>
        <dbReference type="Pfam" id="PF01471"/>
    </source>
</evidence>
<dbReference type="EMBL" id="BNED01000005">
    <property type="protein sequence ID" value="GHI81565.1"/>
    <property type="molecule type" value="Genomic_DNA"/>
</dbReference>
<name>A0ABQ3TMC1_9ACTN</name>
<reference evidence="4" key="1">
    <citation type="submission" date="2023-07" db="EMBL/GenBank/DDBJ databases">
        <title>Whole genome shotgun sequence of Streptomyces spororaveus NBRC 15456.</title>
        <authorList>
            <person name="Komaki H."/>
            <person name="Tamura T."/>
        </authorList>
    </citation>
    <scope>NUCLEOTIDE SEQUENCE [LARGE SCALE GENOMIC DNA]</scope>
    <source>
        <strain evidence="4">NBRC 15456</strain>
    </source>
</reference>
<dbReference type="Pfam" id="PF01471">
    <property type="entry name" value="PG_binding_1"/>
    <property type="match status" value="1"/>
</dbReference>
<comment type="caution">
    <text evidence="3">The sequence shown here is derived from an EMBL/GenBank/DDBJ whole genome shotgun (WGS) entry which is preliminary data.</text>
</comment>
<dbReference type="SUPFAM" id="SSF47090">
    <property type="entry name" value="PGBD-like"/>
    <property type="match status" value="1"/>
</dbReference>
<proteinExistence type="predicted"/>
<dbReference type="InterPro" id="IPR002477">
    <property type="entry name" value="Peptidoglycan-bd-like"/>
</dbReference>
<keyword evidence="1" id="KW-0732">Signal</keyword>
<feature type="signal peptide" evidence="1">
    <location>
        <begin position="1"/>
        <end position="32"/>
    </location>
</feature>
<keyword evidence="4" id="KW-1185">Reference proteome</keyword>